<keyword evidence="4" id="KW-1185">Reference proteome</keyword>
<dbReference type="EMBL" id="WNYA01001847">
    <property type="protein sequence ID" value="KAG8544996.1"/>
    <property type="molecule type" value="Genomic_DNA"/>
</dbReference>
<comment type="caution">
    <text evidence="3">The sequence shown here is derived from an EMBL/GenBank/DDBJ whole genome shotgun (WGS) entry which is preliminary data.</text>
</comment>
<feature type="compositionally biased region" description="Low complexity" evidence="2">
    <location>
        <begin position="61"/>
        <end position="86"/>
    </location>
</feature>
<sequence length="182" mass="19021">MGDECGPSGAVALVRTSERLPPAKKSAKIHFGEIIVDHGDVQAVTQPPHQQVHRGADISCKKPPSSRKSSQGSSRRSSRGSSVQGPVLSARHIEEAAGDDRCARCLLAVLFCEVSIVCSTLLGCLSCGLCSDGALCGSLCPDGLLCARLWPCDPGCAILDEGCRSSDCLDICLECCSLCFPS</sequence>
<dbReference type="PANTHER" id="PTHR15304:SF4">
    <property type="entry name" value="MYOD FAMILY INHIBITOR-LIKE"/>
    <property type="match status" value="1"/>
</dbReference>
<evidence type="ECO:0000313" key="3">
    <source>
        <dbReference type="EMBL" id="KAG8544996.1"/>
    </source>
</evidence>
<comment type="similarity">
    <text evidence="1">Belongs to the MDFI family.</text>
</comment>
<dbReference type="Pfam" id="PF15316">
    <property type="entry name" value="MDFI"/>
    <property type="match status" value="1"/>
</dbReference>
<protein>
    <recommendedName>
        <fullName evidence="5">MyoD family inhibitor domain-containing protein</fullName>
    </recommendedName>
</protein>
<evidence type="ECO:0008006" key="5">
    <source>
        <dbReference type="Google" id="ProtNLM"/>
    </source>
</evidence>
<dbReference type="PANTHER" id="PTHR15304">
    <property type="entry name" value="MYOD FAMILY INHIBITOR"/>
    <property type="match status" value="1"/>
</dbReference>
<proteinExistence type="inferred from homology"/>
<reference evidence="3" key="1">
    <citation type="thesis" date="2020" institute="ProQuest LLC" country="789 East Eisenhower Parkway, Ann Arbor, MI, USA">
        <title>Comparative Genomics and Chromosome Evolution.</title>
        <authorList>
            <person name="Mudd A.B."/>
        </authorList>
    </citation>
    <scope>NUCLEOTIDE SEQUENCE</scope>
    <source>
        <strain evidence="3">237g6f4</strain>
        <tissue evidence="3">Blood</tissue>
    </source>
</reference>
<evidence type="ECO:0000256" key="2">
    <source>
        <dbReference type="SAM" id="MobiDB-lite"/>
    </source>
</evidence>
<name>A0AAV6Z769_ENGPU</name>
<dbReference type="GO" id="GO:0010468">
    <property type="term" value="P:regulation of gene expression"/>
    <property type="evidence" value="ECO:0007669"/>
    <property type="project" value="UniProtKB-ARBA"/>
</dbReference>
<evidence type="ECO:0000256" key="1">
    <source>
        <dbReference type="ARBA" id="ARBA00025778"/>
    </source>
</evidence>
<evidence type="ECO:0000313" key="4">
    <source>
        <dbReference type="Proteomes" id="UP000824782"/>
    </source>
</evidence>
<dbReference type="Proteomes" id="UP000824782">
    <property type="component" value="Unassembled WGS sequence"/>
</dbReference>
<accession>A0AAV6Z769</accession>
<organism evidence="3 4">
    <name type="scientific">Engystomops pustulosus</name>
    <name type="common">Tungara frog</name>
    <name type="synonym">Physalaemus pustulosus</name>
    <dbReference type="NCBI Taxonomy" id="76066"/>
    <lineage>
        <taxon>Eukaryota</taxon>
        <taxon>Metazoa</taxon>
        <taxon>Chordata</taxon>
        <taxon>Craniata</taxon>
        <taxon>Vertebrata</taxon>
        <taxon>Euteleostomi</taxon>
        <taxon>Amphibia</taxon>
        <taxon>Batrachia</taxon>
        <taxon>Anura</taxon>
        <taxon>Neobatrachia</taxon>
        <taxon>Hyloidea</taxon>
        <taxon>Leptodactylidae</taxon>
        <taxon>Leiuperinae</taxon>
        <taxon>Engystomops</taxon>
    </lineage>
</organism>
<dbReference type="AlphaFoldDB" id="A0AAV6Z769"/>
<dbReference type="InterPro" id="IPR026134">
    <property type="entry name" value="MDFI/MDFIC"/>
</dbReference>
<gene>
    <name evidence="3" type="ORF">GDO81_021504</name>
</gene>
<feature type="region of interest" description="Disordered" evidence="2">
    <location>
        <begin position="40"/>
        <end position="86"/>
    </location>
</feature>